<gene>
    <name evidence="1" type="ORF">U9M48_023558</name>
</gene>
<dbReference type="Proteomes" id="UP001341281">
    <property type="component" value="Chromosome 05"/>
</dbReference>
<organism evidence="1 2">
    <name type="scientific">Paspalum notatum var. saurae</name>
    <dbReference type="NCBI Taxonomy" id="547442"/>
    <lineage>
        <taxon>Eukaryota</taxon>
        <taxon>Viridiplantae</taxon>
        <taxon>Streptophyta</taxon>
        <taxon>Embryophyta</taxon>
        <taxon>Tracheophyta</taxon>
        <taxon>Spermatophyta</taxon>
        <taxon>Magnoliopsida</taxon>
        <taxon>Liliopsida</taxon>
        <taxon>Poales</taxon>
        <taxon>Poaceae</taxon>
        <taxon>PACMAD clade</taxon>
        <taxon>Panicoideae</taxon>
        <taxon>Andropogonodae</taxon>
        <taxon>Paspaleae</taxon>
        <taxon>Paspalinae</taxon>
        <taxon>Paspalum</taxon>
    </lineage>
</organism>
<evidence type="ECO:0000313" key="2">
    <source>
        <dbReference type="Proteomes" id="UP001341281"/>
    </source>
</evidence>
<protein>
    <submittedName>
        <fullName evidence="1">Uncharacterized protein</fullName>
    </submittedName>
</protein>
<accession>A0AAQ3TLT5</accession>
<reference evidence="1 2" key="1">
    <citation type="submission" date="2024-02" db="EMBL/GenBank/DDBJ databases">
        <title>High-quality chromosome-scale genome assembly of Pensacola bahiagrass (Paspalum notatum Flugge var. saurae).</title>
        <authorList>
            <person name="Vega J.M."/>
            <person name="Podio M."/>
            <person name="Orjuela J."/>
            <person name="Siena L.A."/>
            <person name="Pessino S.C."/>
            <person name="Combes M.C."/>
            <person name="Mariac C."/>
            <person name="Albertini E."/>
            <person name="Pupilli F."/>
            <person name="Ortiz J.P.A."/>
            <person name="Leblanc O."/>
        </authorList>
    </citation>
    <scope>NUCLEOTIDE SEQUENCE [LARGE SCALE GENOMIC DNA]</scope>
    <source>
        <strain evidence="1">R1</strain>
        <tissue evidence="1">Leaf</tissue>
    </source>
</reference>
<dbReference type="EMBL" id="CP144749">
    <property type="protein sequence ID" value="WVZ75513.1"/>
    <property type="molecule type" value="Genomic_DNA"/>
</dbReference>
<dbReference type="AlphaFoldDB" id="A0AAQ3TLT5"/>
<evidence type="ECO:0000313" key="1">
    <source>
        <dbReference type="EMBL" id="WVZ75513.1"/>
    </source>
</evidence>
<name>A0AAQ3TLT5_PASNO</name>
<sequence length="177" mass="19112">MVGNGSCLPVTSVGNAGTHGPFRLPNVLVAPNMIHNLLSIRHFTTDNSCSVEFDSSALTVRDLASRRPLLRCDSLGPLYTLRLPSSAAPISTSLPSPPPLLPPLGTTSRPLLNLVIVQTSLALRLLMSVSATRASWVATISGYKYYLVVLDDFSHCSWTFPLRAKSEAFSTLSHFFA</sequence>
<keyword evidence="2" id="KW-1185">Reference proteome</keyword>
<proteinExistence type="predicted"/>